<reference evidence="6 7" key="1">
    <citation type="submission" date="2023-11" db="EMBL/GenBank/DDBJ databases">
        <title>MicrobeMod: A computational toolkit for identifying prokaryotic methylation and restriction-modification with nanopore sequencing.</title>
        <authorList>
            <person name="Crits-Christoph A."/>
            <person name="Kang S.C."/>
            <person name="Lee H."/>
            <person name="Ostrov N."/>
        </authorList>
    </citation>
    <scope>NUCLEOTIDE SEQUENCE [LARGE SCALE GENOMIC DNA]</scope>
    <source>
        <strain evidence="6 7">DSMZ 700</strain>
    </source>
</reference>
<dbReference type="Pfam" id="PF07869">
    <property type="entry name" value="DUF1656"/>
    <property type="match status" value="1"/>
</dbReference>
<keyword evidence="1" id="KW-1003">Cell membrane</keyword>
<protein>
    <submittedName>
        <fullName evidence="6">DUF1656 domain-containing protein</fullName>
    </submittedName>
</protein>
<evidence type="ECO:0000256" key="5">
    <source>
        <dbReference type="SAM" id="Phobius"/>
    </source>
</evidence>
<evidence type="ECO:0000256" key="2">
    <source>
        <dbReference type="ARBA" id="ARBA00022692"/>
    </source>
</evidence>
<evidence type="ECO:0000256" key="3">
    <source>
        <dbReference type="ARBA" id="ARBA00022989"/>
    </source>
</evidence>
<organism evidence="6 7">
    <name type="scientific">Acidiphilium acidophilum</name>
    <name type="common">Thiobacillus acidophilus</name>
    <dbReference type="NCBI Taxonomy" id="76588"/>
    <lineage>
        <taxon>Bacteria</taxon>
        <taxon>Pseudomonadati</taxon>
        <taxon>Pseudomonadota</taxon>
        <taxon>Alphaproteobacteria</taxon>
        <taxon>Acetobacterales</taxon>
        <taxon>Acidocellaceae</taxon>
        <taxon>Acidiphilium</taxon>
    </lineage>
</organism>
<evidence type="ECO:0000256" key="1">
    <source>
        <dbReference type="ARBA" id="ARBA00022475"/>
    </source>
</evidence>
<evidence type="ECO:0000256" key="4">
    <source>
        <dbReference type="ARBA" id="ARBA00023136"/>
    </source>
</evidence>
<proteinExistence type="predicted"/>
<evidence type="ECO:0000313" key="7">
    <source>
        <dbReference type="Proteomes" id="UP001279553"/>
    </source>
</evidence>
<comment type="caution">
    <text evidence="6">The sequence shown here is derived from an EMBL/GenBank/DDBJ whole genome shotgun (WGS) entry which is preliminary data.</text>
</comment>
<dbReference type="Proteomes" id="UP001279553">
    <property type="component" value="Unassembled WGS sequence"/>
</dbReference>
<feature type="transmembrane region" description="Helical" evidence="5">
    <location>
        <begin position="12"/>
        <end position="34"/>
    </location>
</feature>
<feature type="transmembrane region" description="Helical" evidence="5">
    <location>
        <begin position="46"/>
        <end position="69"/>
    </location>
</feature>
<dbReference type="AlphaFoldDB" id="A0AAW9DND2"/>
<evidence type="ECO:0000313" key="6">
    <source>
        <dbReference type="EMBL" id="MDX5930064.1"/>
    </source>
</evidence>
<keyword evidence="4 5" id="KW-0472">Membrane</keyword>
<dbReference type="InterPro" id="IPR012451">
    <property type="entry name" value="DUF1656"/>
</dbReference>
<keyword evidence="2 5" id="KW-0812">Transmembrane</keyword>
<accession>A0AAW9DND2</accession>
<keyword evidence="3 5" id="KW-1133">Transmembrane helix</keyword>
<sequence>MSILPPLAEFSVFGIGIEPAVPMLLLAVLVTDLLRRLLARAGVDRMVWNWPLFILSMFGCVAAGLILAMPSI</sequence>
<dbReference type="RefSeq" id="WP_319613031.1">
    <property type="nucleotide sequence ID" value="NZ_JAWXYB010000018.1"/>
</dbReference>
<gene>
    <name evidence="6" type="ORF">SIL87_04695</name>
</gene>
<dbReference type="EMBL" id="JAWXYB010000018">
    <property type="protein sequence ID" value="MDX5930064.1"/>
    <property type="molecule type" value="Genomic_DNA"/>
</dbReference>
<keyword evidence="7" id="KW-1185">Reference proteome</keyword>
<name>A0AAW9DND2_ACIAO</name>